<sequence>MMSLLASFQLYWIVILGAAVLFYLIGRTFYRLHFSPLAKFPGPKLAALTLWYEGYYDIVKRGQYTFEIGRMHEKYGPIVRISPFELHINDPEYYDELYNGVSKKRDKYPWALKIFGAPDAAIATTRHDHHRLRRGAMNQFFSKASVRRVEPIIQKNLEKLLIRLRGFQHSCKPIALNTAFTAFTSDVITEYSFGRSYNYLDQEDFNLAFSELMLGVHKMTGILKHVPGIIPLMEALPNRLVTRLNPARNAFLDLQSNIKAQIKDINDRGSSDCEKASLSIFEALTQSNLPDSEKTVTRLSAEGQVLVIAGTETTAWTLSVITFYLLSNPPMLRRLRDELDQVAAESSEPATCTRLEKLPYLTAIIKEGLRLSYGVSTRLQRVSPDKVIEFFDGKRDWEIPPGTPVGMTSTLIHQNPTIFPSPHEFCPERWLENPRLDRYLVSFSKGSRQCLGMNLAYTELYLCLACIFSEYGLNDQKSPGGEMALYETTKEDVEIQFDQFVAIPKADTKGVRVLIT</sequence>
<evidence type="ECO:0000256" key="10">
    <source>
        <dbReference type="ARBA" id="ARBA00023033"/>
    </source>
</evidence>
<dbReference type="PROSITE" id="PS00086">
    <property type="entry name" value="CYTOCHROME_P450"/>
    <property type="match status" value="1"/>
</dbReference>
<proteinExistence type="inferred from homology"/>
<name>A0A5M8PYW1_9LECA</name>
<evidence type="ECO:0000313" key="15">
    <source>
        <dbReference type="EMBL" id="KAA6414989.1"/>
    </source>
</evidence>
<evidence type="ECO:0000256" key="9">
    <source>
        <dbReference type="ARBA" id="ARBA00023004"/>
    </source>
</evidence>
<keyword evidence="6 12" id="KW-0479">Metal-binding</keyword>
<dbReference type="Proteomes" id="UP000324767">
    <property type="component" value="Unassembled WGS sequence"/>
</dbReference>
<dbReference type="GO" id="GO:0016705">
    <property type="term" value="F:oxidoreductase activity, acting on paired donors, with incorporation or reduction of molecular oxygen"/>
    <property type="evidence" value="ECO:0007669"/>
    <property type="project" value="InterPro"/>
</dbReference>
<feature type="binding site" description="axial binding residue" evidence="12">
    <location>
        <position position="450"/>
    </location>
    <ligand>
        <name>heme</name>
        <dbReference type="ChEBI" id="CHEBI:30413"/>
    </ligand>
    <ligandPart>
        <name>Fe</name>
        <dbReference type="ChEBI" id="CHEBI:18248"/>
    </ligandPart>
</feature>
<dbReference type="PRINTS" id="PR00463">
    <property type="entry name" value="EP450I"/>
</dbReference>
<evidence type="ECO:0000256" key="4">
    <source>
        <dbReference type="ARBA" id="ARBA00022617"/>
    </source>
</evidence>
<dbReference type="GO" id="GO:0004497">
    <property type="term" value="F:monooxygenase activity"/>
    <property type="evidence" value="ECO:0007669"/>
    <property type="project" value="UniProtKB-KW"/>
</dbReference>
<dbReference type="GO" id="GO:0005506">
    <property type="term" value="F:iron ion binding"/>
    <property type="evidence" value="ECO:0007669"/>
    <property type="project" value="InterPro"/>
</dbReference>
<gene>
    <name evidence="15" type="ORF">FRX48_01740</name>
</gene>
<keyword evidence="10 13" id="KW-0503">Monooxygenase</keyword>
<accession>A0A5M8PYW1</accession>
<keyword evidence="9 12" id="KW-0408">Iron</keyword>
<dbReference type="OrthoDB" id="3945418at2759"/>
<dbReference type="GO" id="GO:0020037">
    <property type="term" value="F:heme binding"/>
    <property type="evidence" value="ECO:0007669"/>
    <property type="project" value="InterPro"/>
</dbReference>
<dbReference type="Gene3D" id="1.10.630.10">
    <property type="entry name" value="Cytochrome P450"/>
    <property type="match status" value="1"/>
</dbReference>
<dbReference type="FunFam" id="1.10.630.10:FF:000069">
    <property type="entry name" value="Cytochrome P450, putative (Eurofung)"/>
    <property type="match status" value="1"/>
</dbReference>
<keyword evidence="7 14" id="KW-1133">Transmembrane helix</keyword>
<evidence type="ECO:0000256" key="3">
    <source>
        <dbReference type="ARBA" id="ARBA00010617"/>
    </source>
</evidence>
<evidence type="ECO:0000256" key="6">
    <source>
        <dbReference type="ARBA" id="ARBA00022723"/>
    </source>
</evidence>
<comment type="similarity">
    <text evidence="3 13">Belongs to the cytochrome P450 family.</text>
</comment>
<evidence type="ECO:0000256" key="2">
    <source>
        <dbReference type="ARBA" id="ARBA00004167"/>
    </source>
</evidence>
<dbReference type="InterPro" id="IPR001128">
    <property type="entry name" value="Cyt_P450"/>
</dbReference>
<dbReference type="SUPFAM" id="SSF48264">
    <property type="entry name" value="Cytochrome P450"/>
    <property type="match status" value="1"/>
</dbReference>
<comment type="subcellular location">
    <subcellularLocation>
        <location evidence="2">Membrane</location>
        <topology evidence="2">Single-pass membrane protein</topology>
    </subcellularLocation>
</comment>
<dbReference type="AlphaFoldDB" id="A0A5M8PYW1"/>
<keyword evidence="4 12" id="KW-0349">Heme</keyword>
<evidence type="ECO:0000256" key="8">
    <source>
        <dbReference type="ARBA" id="ARBA00023002"/>
    </source>
</evidence>
<keyword evidence="11 14" id="KW-0472">Membrane</keyword>
<evidence type="ECO:0000256" key="11">
    <source>
        <dbReference type="ARBA" id="ARBA00023136"/>
    </source>
</evidence>
<dbReference type="PANTHER" id="PTHR24305">
    <property type="entry name" value="CYTOCHROME P450"/>
    <property type="match status" value="1"/>
</dbReference>
<organism evidence="15 16">
    <name type="scientific">Lasallia pustulata</name>
    <dbReference type="NCBI Taxonomy" id="136370"/>
    <lineage>
        <taxon>Eukaryota</taxon>
        <taxon>Fungi</taxon>
        <taxon>Dikarya</taxon>
        <taxon>Ascomycota</taxon>
        <taxon>Pezizomycotina</taxon>
        <taxon>Lecanoromycetes</taxon>
        <taxon>OSLEUM clade</taxon>
        <taxon>Umbilicariomycetidae</taxon>
        <taxon>Umbilicariales</taxon>
        <taxon>Umbilicariaceae</taxon>
        <taxon>Lasallia</taxon>
    </lineage>
</organism>
<keyword evidence="8 13" id="KW-0560">Oxidoreductase</keyword>
<protein>
    <submittedName>
        <fullName evidence="15">Cytochrome P450</fullName>
    </submittedName>
</protein>
<evidence type="ECO:0000256" key="7">
    <source>
        <dbReference type="ARBA" id="ARBA00022989"/>
    </source>
</evidence>
<dbReference type="InterPro" id="IPR002401">
    <property type="entry name" value="Cyt_P450_E_grp-I"/>
</dbReference>
<dbReference type="CDD" id="cd11062">
    <property type="entry name" value="CYP58-like"/>
    <property type="match status" value="1"/>
</dbReference>
<evidence type="ECO:0000256" key="5">
    <source>
        <dbReference type="ARBA" id="ARBA00022692"/>
    </source>
</evidence>
<feature type="transmembrane region" description="Helical" evidence="14">
    <location>
        <begin position="6"/>
        <end position="25"/>
    </location>
</feature>
<dbReference type="InterPro" id="IPR050121">
    <property type="entry name" value="Cytochrome_P450_monoxygenase"/>
</dbReference>
<dbReference type="InterPro" id="IPR036396">
    <property type="entry name" value="Cyt_P450_sf"/>
</dbReference>
<dbReference type="InterPro" id="IPR017972">
    <property type="entry name" value="Cyt_P450_CS"/>
</dbReference>
<dbReference type="PRINTS" id="PR00385">
    <property type="entry name" value="P450"/>
</dbReference>
<reference evidence="15 16" key="1">
    <citation type="submission" date="2019-09" db="EMBL/GenBank/DDBJ databases">
        <title>The hologenome of the rock-dwelling lichen Lasallia pustulata.</title>
        <authorList>
            <person name="Greshake Tzovaras B."/>
            <person name="Segers F."/>
            <person name="Bicker A."/>
            <person name="Dal Grande F."/>
            <person name="Otte J."/>
            <person name="Hankeln T."/>
            <person name="Schmitt I."/>
            <person name="Ebersberger I."/>
        </authorList>
    </citation>
    <scope>NUCLEOTIDE SEQUENCE [LARGE SCALE GENOMIC DNA]</scope>
    <source>
        <strain evidence="15">A1-1</strain>
    </source>
</reference>
<dbReference type="PANTHER" id="PTHR24305:SF157">
    <property type="entry name" value="N-ACETYLTRYPTOPHAN 6-HYDROXYLASE IVOC-RELATED"/>
    <property type="match status" value="1"/>
</dbReference>
<comment type="cofactor">
    <cofactor evidence="1 12">
        <name>heme</name>
        <dbReference type="ChEBI" id="CHEBI:30413"/>
    </cofactor>
</comment>
<dbReference type="EMBL" id="VXIT01000002">
    <property type="protein sequence ID" value="KAA6414989.1"/>
    <property type="molecule type" value="Genomic_DNA"/>
</dbReference>
<evidence type="ECO:0000256" key="14">
    <source>
        <dbReference type="SAM" id="Phobius"/>
    </source>
</evidence>
<keyword evidence="5 14" id="KW-0812">Transmembrane</keyword>
<evidence type="ECO:0000256" key="12">
    <source>
        <dbReference type="PIRSR" id="PIRSR602401-1"/>
    </source>
</evidence>
<comment type="caution">
    <text evidence="15">The sequence shown here is derived from an EMBL/GenBank/DDBJ whole genome shotgun (WGS) entry which is preliminary data.</text>
</comment>
<dbReference type="GO" id="GO:0016020">
    <property type="term" value="C:membrane"/>
    <property type="evidence" value="ECO:0007669"/>
    <property type="project" value="UniProtKB-SubCell"/>
</dbReference>
<evidence type="ECO:0000256" key="13">
    <source>
        <dbReference type="RuleBase" id="RU000461"/>
    </source>
</evidence>
<dbReference type="Pfam" id="PF00067">
    <property type="entry name" value="p450"/>
    <property type="match status" value="1"/>
</dbReference>
<evidence type="ECO:0000313" key="16">
    <source>
        <dbReference type="Proteomes" id="UP000324767"/>
    </source>
</evidence>
<evidence type="ECO:0000256" key="1">
    <source>
        <dbReference type="ARBA" id="ARBA00001971"/>
    </source>
</evidence>